<proteinExistence type="predicted"/>
<accession>A0A6M3X5X4</accession>
<dbReference type="InterPro" id="IPR038765">
    <property type="entry name" value="Papain-like_cys_pep_sf"/>
</dbReference>
<name>A0A6M3X5X4_9ZZZZ</name>
<dbReference type="Gene3D" id="3.90.1720.10">
    <property type="entry name" value="endopeptidase domain like (from Nostoc punctiforme)"/>
    <property type="match status" value="1"/>
</dbReference>
<evidence type="ECO:0000313" key="1">
    <source>
        <dbReference type="EMBL" id="QJH92543.1"/>
    </source>
</evidence>
<dbReference type="InterPro" id="IPR024453">
    <property type="entry name" value="Peptidase_C92"/>
</dbReference>
<gene>
    <name evidence="1" type="ORF">MM171A03450_0003</name>
</gene>
<dbReference type="SUPFAM" id="SSF54001">
    <property type="entry name" value="Cysteine proteinases"/>
    <property type="match status" value="1"/>
</dbReference>
<sequence length="190" mass="21869">MNPELYSVYKRMMTWFGDIMLATSPPKTKAEQILAMAPYLVKGNVICRYYTYYLDGIFIPGEFTHSSIVAGKDKVVHSVAEGVQIIHPIDFVKDTDGFLIGKPDYSESGADRAVDRALWHIDNKSEYDFLFNEPNKVYCHELTADCLRYGGIDIMRTKKTFGIFPFQFTKVIYLADNIIRKCRTEYVFRG</sequence>
<dbReference type="AlphaFoldDB" id="A0A6M3X5X4"/>
<organism evidence="1">
    <name type="scientific">viral metagenome</name>
    <dbReference type="NCBI Taxonomy" id="1070528"/>
    <lineage>
        <taxon>unclassified sequences</taxon>
        <taxon>metagenomes</taxon>
        <taxon>organismal metagenomes</taxon>
    </lineage>
</organism>
<dbReference type="Pfam" id="PF05708">
    <property type="entry name" value="Peptidase_C92"/>
    <property type="match status" value="1"/>
</dbReference>
<dbReference type="EMBL" id="MT143899">
    <property type="protein sequence ID" value="QJH92543.1"/>
    <property type="molecule type" value="Genomic_DNA"/>
</dbReference>
<protein>
    <submittedName>
        <fullName evidence="1">Putative peptidase</fullName>
    </submittedName>
</protein>
<reference evidence="1" key="1">
    <citation type="submission" date="2020-03" db="EMBL/GenBank/DDBJ databases">
        <title>The deep terrestrial virosphere.</title>
        <authorList>
            <person name="Holmfeldt K."/>
            <person name="Nilsson E."/>
            <person name="Simone D."/>
            <person name="Lopez-Fernandez M."/>
            <person name="Wu X."/>
            <person name="de Brujin I."/>
            <person name="Lundin D."/>
            <person name="Andersson A."/>
            <person name="Bertilsson S."/>
            <person name="Dopson M."/>
        </authorList>
    </citation>
    <scope>NUCLEOTIDE SEQUENCE</scope>
    <source>
        <strain evidence="1">MM171A03450</strain>
    </source>
</reference>